<proteinExistence type="predicted"/>
<accession>A0A7S8F4Z4</accession>
<keyword evidence="3" id="KW-0808">Transferase</keyword>
<sequence length="378" mass="42163">MVVEAPSAAASRAAAAHRFIALDSLRGLAALVIVFYHMGDFGWVAGLPPFRYGWMLVDFFFILSGFVITWSYGERLAMGYPRTGFVMVRLGRMYPLHIATVLLFVILEFALFRPVLHEAHSLTELLRGVFLLDAFRTGAGNFYAPVSWAVAVELVLYLIAAAFFGRGRWAIAISALLAAISAWALWTGFNVTGFGRLLQRGLLAFPLGVLACWLYRRMEGRKPGALLASIMEIALFALLVWLLCLPGKYANWIPCMDMLFLVMVLVFAWDAGIVSRVLQWQPLVTLGTLSFALYMVHLFYVILPNRLLPHMFEATGHPDWIATKPDKFGLLSVAPPPALATAISLALLALAIGTAWLAWRYIEEPAREWSRRFANPHK</sequence>
<dbReference type="AlphaFoldDB" id="A0A7S8F4Z4"/>
<keyword evidence="1" id="KW-1133">Transmembrane helix</keyword>
<keyword evidence="1" id="KW-0472">Membrane</keyword>
<name>A0A7S8F4Z4_9SPHN</name>
<dbReference type="GO" id="GO:0016747">
    <property type="term" value="F:acyltransferase activity, transferring groups other than amino-acyl groups"/>
    <property type="evidence" value="ECO:0007669"/>
    <property type="project" value="InterPro"/>
</dbReference>
<dbReference type="InterPro" id="IPR050879">
    <property type="entry name" value="Acyltransferase_3"/>
</dbReference>
<evidence type="ECO:0000313" key="4">
    <source>
        <dbReference type="Proteomes" id="UP000594459"/>
    </source>
</evidence>
<feature type="transmembrane region" description="Helical" evidence="1">
    <location>
        <begin position="171"/>
        <end position="191"/>
    </location>
</feature>
<gene>
    <name evidence="3" type="ORF">IRL76_01690</name>
</gene>
<feature type="transmembrane region" description="Helical" evidence="1">
    <location>
        <begin position="338"/>
        <end position="362"/>
    </location>
</feature>
<dbReference type="Proteomes" id="UP000594459">
    <property type="component" value="Chromosome"/>
</dbReference>
<feature type="transmembrane region" description="Helical" evidence="1">
    <location>
        <begin position="283"/>
        <end position="303"/>
    </location>
</feature>
<dbReference type="PANTHER" id="PTHR23028:SF53">
    <property type="entry name" value="ACYL_TRANSF_3 DOMAIN-CONTAINING PROTEIN"/>
    <property type="match status" value="1"/>
</dbReference>
<evidence type="ECO:0000313" key="3">
    <source>
        <dbReference type="EMBL" id="QPC99314.1"/>
    </source>
</evidence>
<feature type="transmembrane region" description="Helical" evidence="1">
    <location>
        <begin position="224"/>
        <end position="243"/>
    </location>
</feature>
<feature type="transmembrane region" description="Helical" evidence="1">
    <location>
        <begin position="249"/>
        <end position="271"/>
    </location>
</feature>
<keyword evidence="1" id="KW-0812">Transmembrane</keyword>
<dbReference type="PANTHER" id="PTHR23028">
    <property type="entry name" value="ACETYLTRANSFERASE"/>
    <property type="match status" value="1"/>
</dbReference>
<organism evidence="3 4">
    <name type="scientific">Qipengyuania soli</name>
    <dbReference type="NCBI Taxonomy" id="2782568"/>
    <lineage>
        <taxon>Bacteria</taxon>
        <taxon>Pseudomonadati</taxon>
        <taxon>Pseudomonadota</taxon>
        <taxon>Alphaproteobacteria</taxon>
        <taxon>Sphingomonadales</taxon>
        <taxon>Erythrobacteraceae</taxon>
        <taxon>Qipengyuania</taxon>
    </lineage>
</organism>
<feature type="transmembrane region" description="Helical" evidence="1">
    <location>
        <begin position="52"/>
        <end position="73"/>
    </location>
</feature>
<feature type="transmembrane region" description="Helical" evidence="1">
    <location>
        <begin position="28"/>
        <end position="46"/>
    </location>
</feature>
<feature type="transmembrane region" description="Helical" evidence="1">
    <location>
        <begin position="197"/>
        <end position="215"/>
    </location>
</feature>
<feature type="domain" description="Acyltransferase 3" evidence="2">
    <location>
        <begin position="20"/>
        <end position="352"/>
    </location>
</feature>
<protein>
    <submittedName>
        <fullName evidence="3">Acyltransferase</fullName>
    </submittedName>
</protein>
<evidence type="ECO:0000259" key="2">
    <source>
        <dbReference type="Pfam" id="PF01757"/>
    </source>
</evidence>
<dbReference type="Pfam" id="PF01757">
    <property type="entry name" value="Acyl_transf_3"/>
    <property type="match status" value="1"/>
</dbReference>
<reference evidence="3 4" key="1">
    <citation type="submission" date="2020-11" db="EMBL/GenBank/DDBJ databases">
        <title>The genome sequence of Erythrobacter sp. 6D36.</title>
        <authorList>
            <person name="Liu Y."/>
        </authorList>
    </citation>
    <scope>NUCLEOTIDE SEQUENCE [LARGE SCALE GENOMIC DNA]</scope>
    <source>
        <strain evidence="3 4">6D36</strain>
    </source>
</reference>
<keyword evidence="3" id="KW-0012">Acyltransferase</keyword>
<feature type="transmembrane region" description="Helical" evidence="1">
    <location>
        <begin position="94"/>
        <end position="112"/>
    </location>
</feature>
<dbReference type="GO" id="GO:0000271">
    <property type="term" value="P:polysaccharide biosynthetic process"/>
    <property type="evidence" value="ECO:0007669"/>
    <property type="project" value="TreeGrafter"/>
</dbReference>
<feature type="transmembrane region" description="Helical" evidence="1">
    <location>
        <begin position="142"/>
        <end position="164"/>
    </location>
</feature>
<dbReference type="GO" id="GO:0016020">
    <property type="term" value="C:membrane"/>
    <property type="evidence" value="ECO:0007669"/>
    <property type="project" value="TreeGrafter"/>
</dbReference>
<dbReference type="KEGG" id="qso:IRL76_01690"/>
<evidence type="ECO:0000256" key="1">
    <source>
        <dbReference type="SAM" id="Phobius"/>
    </source>
</evidence>
<dbReference type="InterPro" id="IPR002656">
    <property type="entry name" value="Acyl_transf_3_dom"/>
</dbReference>
<dbReference type="EMBL" id="CP064654">
    <property type="protein sequence ID" value="QPC99314.1"/>
    <property type="molecule type" value="Genomic_DNA"/>
</dbReference>
<keyword evidence="4" id="KW-1185">Reference proteome</keyword>